<feature type="transmembrane region" description="Helical" evidence="10">
    <location>
        <begin position="191"/>
        <end position="211"/>
    </location>
</feature>
<dbReference type="PANTHER" id="PTHR48020:SF12">
    <property type="entry name" value="PROTON MYO-INOSITOL COTRANSPORTER"/>
    <property type="match status" value="1"/>
</dbReference>
<comment type="similarity">
    <text evidence="2 9">Belongs to the major facilitator superfamily. Sugar transporter (TC 2.A.1.1) family.</text>
</comment>
<keyword evidence="8 10" id="KW-0472">Membrane</keyword>
<keyword evidence="6 10" id="KW-0812">Transmembrane</keyword>
<comment type="subcellular location">
    <subcellularLocation>
        <location evidence="1">Cell membrane</location>
        <topology evidence="1">Multi-pass membrane protein</topology>
    </subcellularLocation>
</comment>
<evidence type="ECO:0000256" key="7">
    <source>
        <dbReference type="ARBA" id="ARBA00022989"/>
    </source>
</evidence>
<evidence type="ECO:0000256" key="5">
    <source>
        <dbReference type="ARBA" id="ARBA00022597"/>
    </source>
</evidence>
<dbReference type="InterPro" id="IPR036259">
    <property type="entry name" value="MFS_trans_sf"/>
</dbReference>
<name>A0A8J3IC72_9CHLR</name>
<evidence type="ECO:0000256" key="1">
    <source>
        <dbReference type="ARBA" id="ARBA00004651"/>
    </source>
</evidence>
<dbReference type="SUPFAM" id="SSF103473">
    <property type="entry name" value="MFS general substrate transporter"/>
    <property type="match status" value="1"/>
</dbReference>
<dbReference type="PROSITE" id="PS00216">
    <property type="entry name" value="SUGAR_TRANSPORT_1"/>
    <property type="match status" value="2"/>
</dbReference>
<dbReference type="Pfam" id="PF00083">
    <property type="entry name" value="Sugar_tr"/>
    <property type="match status" value="1"/>
</dbReference>
<feature type="transmembrane region" description="Helical" evidence="10">
    <location>
        <begin position="104"/>
        <end position="122"/>
    </location>
</feature>
<evidence type="ECO:0000256" key="8">
    <source>
        <dbReference type="ARBA" id="ARBA00023136"/>
    </source>
</evidence>
<dbReference type="InterPro" id="IPR020846">
    <property type="entry name" value="MFS_dom"/>
</dbReference>
<feature type="transmembrane region" description="Helical" evidence="10">
    <location>
        <begin position="304"/>
        <end position="325"/>
    </location>
</feature>
<reference evidence="12" key="1">
    <citation type="submission" date="2020-10" db="EMBL/GenBank/DDBJ databases">
        <title>Taxonomic study of unclassified bacteria belonging to the class Ktedonobacteria.</title>
        <authorList>
            <person name="Yabe S."/>
            <person name="Wang C.M."/>
            <person name="Zheng Y."/>
            <person name="Sakai Y."/>
            <person name="Cavaletti L."/>
            <person name="Monciardini P."/>
            <person name="Donadio S."/>
        </authorList>
    </citation>
    <scope>NUCLEOTIDE SEQUENCE</scope>
    <source>
        <strain evidence="12">ID150040</strain>
    </source>
</reference>
<feature type="domain" description="Major facilitator superfamily (MFS) profile" evidence="11">
    <location>
        <begin position="37"/>
        <end position="456"/>
    </location>
</feature>
<evidence type="ECO:0000313" key="13">
    <source>
        <dbReference type="Proteomes" id="UP000597444"/>
    </source>
</evidence>
<protein>
    <submittedName>
        <fullName evidence="12">MFS transporter</fullName>
    </submittedName>
</protein>
<keyword evidence="5" id="KW-0762">Sugar transport</keyword>
<dbReference type="RefSeq" id="WP_220201822.1">
    <property type="nucleotide sequence ID" value="NZ_BNJK01000001.1"/>
</dbReference>
<feature type="transmembrane region" description="Helical" evidence="10">
    <location>
        <begin position="434"/>
        <end position="452"/>
    </location>
</feature>
<dbReference type="PRINTS" id="PR00171">
    <property type="entry name" value="SUGRTRNSPORT"/>
</dbReference>
<keyword evidence="3 9" id="KW-0813">Transport</keyword>
<gene>
    <name evidence="12" type="ORF">KSF_009360</name>
</gene>
<feature type="transmembrane region" description="Helical" evidence="10">
    <location>
        <begin position="128"/>
        <end position="149"/>
    </location>
</feature>
<feature type="transmembrane region" description="Helical" evidence="10">
    <location>
        <begin position="34"/>
        <end position="63"/>
    </location>
</feature>
<feature type="transmembrane region" description="Helical" evidence="10">
    <location>
        <begin position="337"/>
        <end position="359"/>
    </location>
</feature>
<organism evidence="12 13">
    <name type="scientific">Reticulibacter mediterranei</name>
    <dbReference type="NCBI Taxonomy" id="2778369"/>
    <lineage>
        <taxon>Bacteria</taxon>
        <taxon>Bacillati</taxon>
        <taxon>Chloroflexota</taxon>
        <taxon>Ktedonobacteria</taxon>
        <taxon>Ktedonobacterales</taxon>
        <taxon>Reticulibacteraceae</taxon>
        <taxon>Reticulibacter</taxon>
    </lineage>
</organism>
<comment type="caution">
    <text evidence="12">The sequence shown here is derived from an EMBL/GenBank/DDBJ whole genome shotgun (WGS) entry which is preliminary data.</text>
</comment>
<dbReference type="InterPro" id="IPR005828">
    <property type="entry name" value="MFS_sugar_transport-like"/>
</dbReference>
<keyword evidence="7 10" id="KW-1133">Transmembrane helix</keyword>
<dbReference type="GO" id="GO:0005886">
    <property type="term" value="C:plasma membrane"/>
    <property type="evidence" value="ECO:0007669"/>
    <property type="project" value="UniProtKB-SubCell"/>
</dbReference>
<sequence length="495" mass="53768">MTLRSQKHAAFSIFSKRVQSQETSDPSHHHHISLYFVVTIAAIGGLLVGYDTAVISGALLFLRVNFTLTPFTEEITVSAALLGATIGALTGGKLSDIIGRRKTLIAIAITFIVGALLTSLARSLPLFIALRILVGLSIGATTCVVPVYISEMAPPNVRGTLVTFNQLAITIGIAIAYWVDLAFATAHMGWPPMYAVTAIPGTILFIGMLFNEETPRWLARKGRWDEAYQILEKLRGMQAKREMEYIRVTLANQQKGSMRELLQPGLRTALCVGVGLAIFDQLVGINTVIYYAPTIFGYAGFTSASSAILATGVIGIVNVLATIVASTLIDKIGRRPLLQWGSIGMAITLGALGTIFAVGPQQTGYLTLAVLLIYIVSFALSMGPVVRLMNAEIYPTRLRAMGSSIASFANWNANLLVSFTFLSLIHLLGKPLTFWLYAFLGILAFIFSTILVPETKGKSLEQIEHYWRNGRDWEAVSPPPVVHTALPAQKFSEHL</sequence>
<feature type="transmembrane region" description="Helical" evidence="10">
    <location>
        <begin position="365"/>
        <end position="388"/>
    </location>
</feature>
<evidence type="ECO:0000256" key="9">
    <source>
        <dbReference type="RuleBase" id="RU003346"/>
    </source>
</evidence>
<evidence type="ECO:0000256" key="3">
    <source>
        <dbReference type="ARBA" id="ARBA00022448"/>
    </source>
</evidence>
<dbReference type="NCBIfam" id="TIGR00879">
    <property type="entry name" value="SP"/>
    <property type="match status" value="1"/>
</dbReference>
<proteinExistence type="inferred from homology"/>
<dbReference type="FunFam" id="1.20.1250.20:FF:000218">
    <property type="entry name" value="facilitated trehalose transporter Tret1"/>
    <property type="match status" value="1"/>
</dbReference>
<evidence type="ECO:0000256" key="10">
    <source>
        <dbReference type="SAM" id="Phobius"/>
    </source>
</evidence>
<feature type="transmembrane region" description="Helical" evidence="10">
    <location>
        <begin position="75"/>
        <end position="92"/>
    </location>
</feature>
<dbReference type="InterPro" id="IPR003663">
    <property type="entry name" value="Sugar/inositol_transpt"/>
</dbReference>
<feature type="transmembrane region" description="Helical" evidence="10">
    <location>
        <begin position="268"/>
        <end position="292"/>
    </location>
</feature>
<dbReference type="EMBL" id="BNJK01000001">
    <property type="protein sequence ID" value="GHO90888.1"/>
    <property type="molecule type" value="Genomic_DNA"/>
</dbReference>
<feature type="transmembrane region" description="Helical" evidence="10">
    <location>
        <begin position="409"/>
        <end position="428"/>
    </location>
</feature>
<dbReference type="InterPro" id="IPR005829">
    <property type="entry name" value="Sugar_transporter_CS"/>
</dbReference>
<dbReference type="InterPro" id="IPR050814">
    <property type="entry name" value="Myo-inositol_Transporter"/>
</dbReference>
<accession>A0A8J3IC72</accession>
<dbReference type="PROSITE" id="PS00217">
    <property type="entry name" value="SUGAR_TRANSPORT_2"/>
    <property type="match status" value="1"/>
</dbReference>
<dbReference type="PANTHER" id="PTHR48020">
    <property type="entry name" value="PROTON MYO-INOSITOL COTRANSPORTER"/>
    <property type="match status" value="1"/>
</dbReference>
<feature type="transmembrane region" description="Helical" evidence="10">
    <location>
        <begin position="161"/>
        <end position="179"/>
    </location>
</feature>
<keyword evidence="13" id="KW-1185">Reference proteome</keyword>
<evidence type="ECO:0000256" key="6">
    <source>
        <dbReference type="ARBA" id="ARBA00022692"/>
    </source>
</evidence>
<evidence type="ECO:0000256" key="4">
    <source>
        <dbReference type="ARBA" id="ARBA00022475"/>
    </source>
</evidence>
<dbReference type="GO" id="GO:0022857">
    <property type="term" value="F:transmembrane transporter activity"/>
    <property type="evidence" value="ECO:0007669"/>
    <property type="project" value="InterPro"/>
</dbReference>
<dbReference type="Proteomes" id="UP000597444">
    <property type="component" value="Unassembled WGS sequence"/>
</dbReference>
<evidence type="ECO:0000313" key="12">
    <source>
        <dbReference type="EMBL" id="GHO90888.1"/>
    </source>
</evidence>
<dbReference type="PROSITE" id="PS50850">
    <property type="entry name" value="MFS"/>
    <property type="match status" value="1"/>
</dbReference>
<evidence type="ECO:0000259" key="11">
    <source>
        <dbReference type="PROSITE" id="PS50850"/>
    </source>
</evidence>
<dbReference type="AlphaFoldDB" id="A0A8J3IC72"/>
<evidence type="ECO:0000256" key="2">
    <source>
        <dbReference type="ARBA" id="ARBA00010992"/>
    </source>
</evidence>
<dbReference type="Gene3D" id="1.20.1250.20">
    <property type="entry name" value="MFS general substrate transporter like domains"/>
    <property type="match status" value="2"/>
</dbReference>
<keyword evidence="4" id="KW-1003">Cell membrane</keyword>